<dbReference type="Gene3D" id="1.20.120.450">
    <property type="entry name" value="dinb family like domain"/>
    <property type="match status" value="1"/>
</dbReference>
<dbReference type="RefSeq" id="WP_138656298.1">
    <property type="nucleotide sequence ID" value="NZ_VATY01000001.1"/>
</dbReference>
<feature type="domain" description="DinB-like" evidence="1">
    <location>
        <begin position="42"/>
        <end position="148"/>
    </location>
</feature>
<dbReference type="OrthoDB" id="9814103at2"/>
<dbReference type="EMBL" id="VATY01000001">
    <property type="protein sequence ID" value="TMM58365.1"/>
    <property type="molecule type" value="Genomic_DNA"/>
</dbReference>
<dbReference type="InterPro" id="IPR034660">
    <property type="entry name" value="DinB/YfiT-like"/>
</dbReference>
<accession>A0A5S3PTQ6</accession>
<evidence type="ECO:0000313" key="3">
    <source>
        <dbReference type="Proteomes" id="UP000310314"/>
    </source>
</evidence>
<dbReference type="SUPFAM" id="SSF109854">
    <property type="entry name" value="DinB/YfiT-like putative metalloenzymes"/>
    <property type="match status" value="1"/>
</dbReference>
<evidence type="ECO:0000259" key="1">
    <source>
        <dbReference type="Pfam" id="PF12867"/>
    </source>
</evidence>
<dbReference type="Pfam" id="PF12867">
    <property type="entry name" value="DinB_2"/>
    <property type="match status" value="1"/>
</dbReference>
<dbReference type="Proteomes" id="UP000310314">
    <property type="component" value="Unassembled WGS sequence"/>
</dbReference>
<protein>
    <submittedName>
        <fullName evidence="2">DinB family protein</fullName>
    </submittedName>
</protein>
<proteinExistence type="predicted"/>
<gene>
    <name evidence="2" type="ORF">FEE95_02740</name>
</gene>
<dbReference type="InterPro" id="IPR024775">
    <property type="entry name" value="DinB-like"/>
</dbReference>
<reference evidence="2 3" key="1">
    <citation type="submission" date="2019-05" db="EMBL/GenBank/DDBJ databases">
        <authorList>
            <person name="Zhang J.-Y."/>
            <person name="Feg X."/>
            <person name="Du Z.-J."/>
        </authorList>
    </citation>
    <scope>NUCLEOTIDE SEQUENCE [LARGE SCALE GENOMIC DNA]</scope>
    <source>
        <strain evidence="2 3">RZ26</strain>
    </source>
</reference>
<evidence type="ECO:0000313" key="2">
    <source>
        <dbReference type="EMBL" id="TMM58365.1"/>
    </source>
</evidence>
<dbReference type="AlphaFoldDB" id="A0A5S3PTQ6"/>
<comment type="caution">
    <text evidence="2">The sequence shown here is derived from an EMBL/GenBank/DDBJ whole genome shotgun (WGS) entry which is preliminary data.</text>
</comment>
<organism evidence="2 3">
    <name type="scientific">Maribacter algarum</name>
    <name type="common">ex Zhang et al. 2020</name>
    <dbReference type="NCBI Taxonomy" id="2578118"/>
    <lineage>
        <taxon>Bacteria</taxon>
        <taxon>Pseudomonadati</taxon>
        <taxon>Bacteroidota</taxon>
        <taxon>Flavobacteriia</taxon>
        <taxon>Flavobacteriales</taxon>
        <taxon>Flavobacteriaceae</taxon>
        <taxon>Maribacter</taxon>
    </lineage>
</organism>
<keyword evidence="3" id="KW-1185">Reference proteome</keyword>
<name>A0A5S3PTQ6_9FLAO</name>
<sequence length="157" mass="18252">MRTKLETIVQNLKDSFDGKPWYGIPVMEKLNAVPWQTVNDKVYGEKSIAVLVQHIINWRIFVLKKLEGDEVYNIRIDGENDWDEIRISNKEEWDTLKNTLQKTQDDLLHQLSKETDQVLEKQVPGKEYTFGPILTSIAQHDIYHLGQIAMLNSAKQS</sequence>